<dbReference type="InterPro" id="IPR000086">
    <property type="entry name" value="NUDIX_hydrolase_dom"/>
</dbReference>
<dbReference type="RefSeq" id="WP_084665938.1">
    <property type="nucleotide sequence ID" value="NZ_LT838272.1"/>
</dbReference>
<dbReference type="PROSITE" id="PS51462">
    <property type="entry name" value="NUDIX"/>
    <property type="match status" value="1"/>
</dbReference>
<dbReference type="AlphaFoldDB" id="A0A1W1VYY8"/>
<dbReference type="Pfam" id="PF00293">
    <property type="entry name" value="NUDIX"/>
    <property type="match status" value="1"/>
</dbReference>
<dbReference type="PANTHER" id="PTHR11839">
    <property type="entry name" value="UDP/ADP-SUGAR PYROPHOSPHATASE"/>
    <property type="match status" value="1"/>
</dbReference>
<reference evidence="4 5" key="1">
    <citation type="submission" date="2017-04" db="EMBL/GenBank/DDBJ databases">
        <authorList>
            <person name="Afonso C.L."/>
            <person name="Miller P.J."/>
            <person name="Scott M.A."/>
            <person name="Spackman E."/>
            <person name="Goraichik I."/>
            <person name="Dimitrov K.M."/>
            <person name="Suarez D.L."/>
            <person name="Swayne D.E."/>
        </authorList>
    </citation>
    <scope>NUCLEOTIDE SEQUENCE [LARGE SCALE GENOMIC DNA]</scope>
    <source>
        <strain evidence="4 5">ToBE</strain>
    </source>
</reference>
<dbReference type="GO" id="GO:0016787">
    <property type="term" value="F:hydrolase activity"/>
    <property type="evidence" value="ECO:0007669"/>
    <property type="project" value="UniProtKB-KW"/>
</dbReference>
<dbReference type="PANTHER" id="PTHR11839:SF18">
    <property type="entry name" value="NUDIX HYDROLASE DOMAIN-CONTAINING PROTEIN"/>
    <property type="match status" value="1"/>
</dbReference>
<comment type="cofactor">
    <cofactor evidence="1">
        <name>Mg(2+)</name>
        <dbReference type="ChEBI" id="CHEBI:18420"/>
    </cofactor>
</comment>
<dbReference type="STRING" id="698762.SAMN00808754_2402"/>
<dbReference type="InterPro" id="IPR020084">
    <property type="entry name" value="NUDIX_hydrolase_CS"/>
</dbReference>
<protein>
    <submittedName>
        <fullName evidence="4">ADP-ribose pyrophosphatase</fullName>
    </submittedName>
</protein>
<dbReference type="PROSITE" id="PS00893">
    <property type="entry name" value="NUDIX_BOX"/>
    <property type="match status" value="1"/>
</dbReference>
<dbReference type="EMBL" id="LT838272">
    <property type="protein sequence ID" value="SMB98546.1"/>
    <property type="molecule type" value="Genomic_DNA"/>
</dbReference>
<dbReference type="InterPro" id="IPR015797">
    <property type="entry name" value="NUDIX_hydrolase-like_dom_sf"/>
</dbReference>
<dbReference type="GO" id="GO:0005829">
    <property type="term" value="C:cytosol"/>
    <property type="evidence" value="ECO:0007669"/>
    <property type="project" value="TreeGrafter"/>
</dbReference>
<evidence type="ECO:0000313" key="4">
    <source>
        <dbReference type="EMBL" id="SMB98546.1"/>
    </source>
</evidence>
<keyword evidence="5" id="KW-1185">Reference proteome</keyword>
<dbReference type="Proteomes" id="UP000192569">
    <property type="component" value="Chromosome I"/>
</dbReference>
<gene>
    <name evidence="4" type="ORF">SAMN00808754_2402</name>
</gene>
<dbReference type="Gene3D" id="3.90.79.10">
    <property type="entry name" value="Nucleoside Triphosphate Pyrophosphohydrolase"/>
    <property type="match status" value="1"/>
</dbReference>
<dbReference type="GO" id="GO:0006753">
    <property type="term" value="P:nucleoside phosphate metabolic process"/>
    <property type="evidence" value="ECO:0007669"/>
    <property type="project" value="TreeGrafter"/>
</dbReference>
<evidence type="ECO:0000256" key="2">
    <source>
        <dbReference type="ARBA" id="ARBA00022801"/>
    </source>
</evidence>
<accession>A0A1W1VYY8</accession>
<proteinExistence type="predicted"/>
<dbReference type="FunFam" id="3.90.79.10:FF:000024">
    <property type="entry name" value="ADP-ribose pyrophosphatase"/>
    <property type="match status" value="1"/>
</dbReference>
<name>A0A1W1VYY8_9FIRM</name>
<evidence type="ECO:0000313" key="5">
    <source>
        <dbReference type="Proteomes" id="UP000192569"/>
    </source>
</evidence>
<dbReference type="OrthoDB" id="9806150at2"/>
<sequence>MLLEEKCLKSERIYSGKILNLRRDIVELPNGQQASREVVEHSGAIGVVALEGDGRVYLVRQYRYPIGQITLEIPAGKLEEGEDPLDCARRELKEEAGIEAKRWEPLLTFYTTPGFSNEIMHLFLATELSPREAAPDQDEFLQIVALPLEEALEKVRKGEIADAKTILGLLVVRYKFTS</sequence>
<evidence type="ECO:0000256" key="1">
    <source>
        <dbReference type="ARBA" id="ARBA00001946"/>
    </source>
</evidence>
<feature type="domain" description="Nudix hydrolase" evidence="3">
    <location>
        <begin position="39"/>
        <end position="168"/>
    </location>
</feature>
<dbReference type="SUPFAM" id="SSF55811">
    <property type="entry name" value="Nudix"/>
    <property type="match status" value="1"/>
</dbReference>
<evidence type="ECO:0000259" key="3">
    <source>
        <dbReference type="PROSITE" id="PS51462"/>
    </source>
</evidence>
<organism evidence="4 5">
    <name type="scientific">Thermanaeromonas toyohensis ToBE</name>
    <dbReference type="NCBI Taxonomy" id="698762"/>
    <lineage>
        <taxon>Bacteria</taxon>
        <taxon>Bacillati</taxon>
        <taxon>Bacillota</taxon>
        <taxon>Clostridia</taxon>
        <taxon>Neomoorellales</taxon>
        <taxon>Neomoorellaceae</taxon>
        <taxon>Thermanaeromonas</taxon>
    </lineage>
</organism>
<keyword evidence="2" id="KW-0378">Hydrolase</keyword>
<dbReference type="GO" id="GO:0019693">
    <property type="term" value="P:ribose phosphate metabolic process"/>
    <property type="evidence" value="ECO:0007669"/>
    <property type="project" value="TreeGrafter"/>
</dbReference>